<proteinExistence type="predicted"/>
<organism evidence="1 2">
    <name type="scientific">Plantactinospora mayteni</name>
    <dbReference type="NCBI Taxonomy" id="566021"/>
    <lineage>
        <taxon>Bacteria</taxon>
        <taxon>Bacillati</taxon>
        <taxon>Actinomycetota</taxon>
        <taxon>Actinomycetes</taxon>
        <taxon>Micromonosporales</taxon>
        <taxon>Micromonosporaceae</taxon>
        <taxon>Plantactinospora</taxon>
    </lineage>
</organism>
<dbReference type="Pfam" id="PF12710">
    <property type="entry name" value="HAD"/>
    <property type="match status" value="1"/>
</dbReference>
<dbReference type="SFLD" id="SFLDS00003">
    <property type="entry name" value="Haloacid_Dehalogenase"/>
    <property type="match status" value="1"/>
</dbReference>
<dbReference type="InterPro" id="IPR023198">
    <property type="entry name" value="PGP-like_dom2"/>
</dbReference>
<dbReference type="SUPFAM" id="SSF56784">
    <property type="entry name" value="HAD-like"/>
    <property type="match status" value="1"/>
</dbReference>
<name>A0ABQ4EKX5_9ACTN</name>
<dbReference type="SFLD" id="SFLDG01129">
    <property type="entry name" value="C1.5:_HAD__Beta-PGM__Phosphata"/>
    <property type="match status" value="1"/>
</dbReference>
<dbReference type="EMBL" id="BONX01000010">
    <property type="protein sequence ID" value="GIG95406.1"/>
    <property type="molecule type" value="Genomic_DNA"/>
</dbReference>
<dbReference type="PANTHER" id="PTHR43434:SF1">
    <property type="entry name" value="PHOSPHOGLYCOLATE PHOSPHATASE"/>
    <property type="match status" value="1"/>
</dbReference>
<dbReference type="Proteomes" id="UP000621500">
    <property type="component" value="Unassembled WGS sequence"/>
</dbReference>
<gene>
    <name evidence="1" type="ORF">Pma05_19790</name>
</gene>
<dbReference type="InterPro" id="IPR050155">
    <property type="entry name" value="HAD-like_hydrolase_sf"/>
</dbReference>
<evidence type="ECO:0000313" key="2">
    <source>
        <dbReference type="Proteomes" id="UP000621500"/>
    </source>
</evidence>
<comment type="caution">
    <text evidence="1">The sequence shown here is derived from an EMBL/GenBank/DDBJ whole genome shotgun (WGS) entry which is preliminary data.</text>
</comment>
<dbReference type="Gene3D" id="1.10.150.240">
    <property type="entry name" value="Putative phosphatase, domain 2"/>
    <property type="match status" value="1"/>
</dbReference>
<accession>A0ABQ4EKX5</accession>
<protein>
    <submittedName>
        <fullName evidence="1">Haloacid dehalogenase</fullName>
    </submittedName>
</protein>
<sequence>MANNPTLILWDVDHTLVDISGVSREIYESAFAAVFGRRLEKLADMTGRTEQAILADTLALHDIAASSSVVSDLYSALGEAAERLQSRMLAVGRPLPGARAAVSALADADLVQTLVTGNLATIARVKLKVFGLDEHIDFEVGGYGSDGDIRSQLVLCALARATKKYGIPFLANGAIVIGDTPLDILAAREVGARAIGVATGKSSISELNEAGADAVLEDLTDIEKLRASVYNR</sequence>
<dbReference type="PANTHER" id="PTHR43434">
    <property type="entry name" value="PHOSPHOGLYCOLATE PHOSPHATASE"/>
    <property type="match status" value="1"/>
</dbReference>
<keyword evidence="2" id="KW-1185">Reference proteome</keyword>
<dbReference type="InterPro" id="IPR036412">
    <property type="entry name" value="HAD-like_sf"/>
</dbReference>
<dbReference type="RefSeq" id="WP_203857011.1">
    <property type="nucleotide sequence ID" value="NZ_BAAAZQ010000032.1"/>
</dbReference>
<reference evidence="1 2" key="1">
    <citation type="submission" date="2021-01" db="EMBL/GenBank/DDBJ databases">
        <title>Whole genome shotgun sequence of Plantactinospora mayteni NBRC 109088.</title>
        <authorList>
            <person name="Komaki H."/>
            <person name="Tamura T."/>
        </authorList>
    </citation>
    <scope>NUCLEOTIDE SEQUENCE [LARGE SCALE GENOMIC DNA]</scope>
    <source>
        <strain evidence="1 2">NBRC 109088</strain>
    </source>
</reference>
<dbReference type="Gene3D" id="3.40.50.1000">
    <property type="entry name" value="HAD superfamily/HAD-like"/>
    <property type="match status" value="1"/>
</dbReference>
<dbReference type="InterPro" id="IPR023214">
    <property type="entry name" value="HAD_sf"/>
</dbReference>
<evidence type="ECO:0000313" key="1">
    <source>
        <dbReference type="EMBL" id="GIG95406.1"/>
    </source>
</evidence>